<proteinExistence type="predicted"/>
<organism evidence="3">
    <name type="scientific">Arion vulgaris</name>
    <dbReference type="NCBI Taxonomy" id="1028688"/>
    <lineage>
        <taxon>Eukaryota</taxon>
        <taxon>Metazoa</taxon>
        <taxon>Spiralia</taxon>
        <taxon>Lophotrochozoa</taxon>
        <taxon>Mollusca</taxon>
        <taxon>Gastropoda</taxon>
        <taxon>Heterobranchia</taxon>
        <taxon>Euthyneura</taxon>
        <taxon>Panpulmonata</taxon>
        <taxon>Eupulmonata</taxon>
        <taxon>Stylommatophora</taxon>
        <taxon>Helicina</taxon>
        <taxon>Arionoidea</taxon>
        <taxon>Arionidae</taxon>
        <taxon>Arion</taxon>
    </lineage>
</organism>
<dbReference type="AlphaFoldDB" id="A0A0B7B3Z6"/>
<dbReference type="InterPro" id="IPR002048">
    <property type="entry name" value="EF_hand_dom"/>
</dbReference>
<evidence type="ECO:0000313" key="3">
    <source>
        <dbReference type="EMBL" id="CEK87773.1"/>
    </source>
</evidence>
<protein>
    <recommendedName>
        <fullName evidence="2">EF-hand domain-containing protein</fullName>
    </recommendedName>
</protein>
<dbReference type="Gene3D" id="1.10.238.10">
    <property type="entry name" value="EF-hand"/>
    <property type="match status" value="1"/>
</dbReference>
<gene>
    <name evidence="3" type="primary">ORF161342</name>
</gene>
<feature type="compositionally biased region" description="Basic residues" evidence="1">
    <location>
        <begin position="69"/>
        <end position="83"/>
    </location>
</feature>
<feature type="domain" description="EF-hand" evidence="2">
    <location>
        <begin position="118"/>
        <end position="153"/>
    </location>
</feature>
<dbReference type="GO" id="GO:0005509">
    <property type="term" value="F:calcium ion binding"/>
    <property type="evidence" value="ECO:0007669"/>
    <property type="project" value="InterPro"/>
</dbReference>
<reference evidence="3" key="1">
    <citation type="submission" date="2014-12" db="EMBL/GenBank/DDBJ databases">
        <title>Insight into the proteome of Arion vulgaris.</title>
        <authorList>
            <person name="Aradska J."/>
            <person name="Bulat T."/>
            <person name="Smidak R."/>
            <person name="Sarate P."/>
            <person name="Gangsoo J."/>
            <person name="Sialana F."/>
            <person name="Bilban M."/>
            <person name="Lubec G."/>
        </authorList>
    </citation>
    <scope>NUCLEOTIDE SEQUENCE</scope>
    <source>
        <tissue evidence="3">Skin</tissue>
    </source>
</reference>
<dbReference type="SUPFAM" id="SSF47473">
    <property type="entry name" value="EF-hand"/>
    <property type="match status" value="1"/>
</dbReference>
<feature type="region of interest" description="Disordered" evidence="1">
    <location>
        <begin position="29"/>
        <end position="85"/>
    </location>
</feature>
<accession>A0A0B7B3Z6</accession>
<sequence length="345" mass="39771">HKAFIETIQNFFTDQNYCIFTATMKKKSLKKKKKTGGENKFSGSHEDKAEAVIGDPSTLISGDAVPASSKKKKKKGKKKQLSKSKRDLEKLEKQIEKLKLDDVYYDAFINRMHRWLTEKATVANEMFTCIDVEGEGVLSFEQFKAGMINLNAPVNKVELHLLCKLLDVDDSWEINYTDLHNGLEYTSEVREVNRQRTRDDRQLLMTERKFPSCSACKMSIVEPWKESLPKYILLELRSVTFDKFRDYSGHLELLVHSHLLVSGLIQMIISETYISSTKLAVFRDKSRSVESLLQPGMTLEECGFQGESKDNPEEVILFYDFSVEFNNCPILLCDHYFGQKDENRT</sequence>
<feature type="non-terminal residue" evidence="3">
    <location>
        <position position="1"/>
    </location>
</feature>
<evidence type="ECO:0000256" key="1">
    <source>
        <dbReference type="SAM" id="MobiDB-lite"/>
    </source>
</evidence>
<dbReference type="InterPro" id="IPR011992">
    <property type="entry name" value="EF-hand-dom_pair"/>
</dbReference>
<dbReference type="EMBL" id="HACG01040908">
    <property type="protein sequence ID" value="CEK87773.1"/>
    <property type="molecule type" value="Transcribed_RNA"/>
</dbReference>
<dbReference type="PROSITE" id="PS50222">
    <property type="entry name" value="EF_HAND_2"/>
    <property type="match status" value="1"/>
</dbReference>
<evidence type="ECO:0000259" key="2">
    <source>
        <dbReference type="PROSITE" id="PS50222"/>
    </source>
</evidence>
<name>A0A0B7B3Z6_9EUPU</name>